<evidence type="ECO:0000256" key="3">
    <source>
        <dbReference type="ARBA" id="ARBA00022490"/>
    </source>
</evidence>
<feature type="compositionally biased region" description="Pro residues" evidence="6">
    <location>
        <begin position="216"/>
        <end position="229"/>
    </location>
</feature>
<dbReference type="InterPro" id="IPR004148">
    <property type="entry name" value="BAR_dom"/>
</dbReference>
<dbReference type="SMART" id="SM00721">
    <property type="entry name" value="BAR"/>
    <property type="match status" value="1"/>
</dbReference>
<dbReference type="Pfam" id="PF03114">
    <property type="entry name" value="BAR"/>
    <property type="match status" value="1"/>
</dbReference>
<dbReference type="PRINTS" id="PR01251">
    <property type="entry name" value="AMPHIPHYSIN"/>
</dbReference>
<dbReference type="PROSITE" id="PS50002">
    <property type="entry name" value="SH3"/>
    <property type="match status" value="1"/>
</dbReference>
<dbReference type="InterPro" id="IPR003005">
    <property type="entry name" value="Amphiphysin"/>
</dbReference>
<feature type="coiled-coil region" evidence="5">
    <location>
        <begin position="131"/>
        <end position="165"/>
    </location>
</feature>
<keyword evidence="5" id="KW-0175">Coiled coil</keyword>
<feature type="region of interest" description="Disordered" evidence="6">
    <location>
        <begin position="342"/>
        <end position="366"/>
    </location>
</feature>
<keyword evidence="3" id="KW-0963">Cytoplasm</keyword>
<evidence type="ECO:0000259" key="8">
    <source>
        <dbReference type="PROSITE" id="PS51021"/>
    </source>
</evidence>
<gene>
    <name evidence="9" type="primary">AMPH</name>
</gene>
<reference evidence="9" key="1">
    <citation type="submission" date="2025-08" db="UniProtKB">
        <authorList>
            <consortium name="Ensembl"/>
        </authorList>
    </citation>
    <scope>IDENTIFICATION</scope>
</reference>
<proteinExistence type="predicted"/>
<dbReference type="SUPFAM" id="SSF103657">
    <property type="entry name" value="BAR/IMD domain-like"/>
    <property type="match status" value="1"/>
</dbReference>
<dbReference type="PROSITE" id="PS51021">
    <property type="entry name" value="BAR"/>
    <property type="match status" value="1"/>
</dbReference>
<evidence type="ECO:0000256" key="4">
    <source>
        <dbReference type="PROSITE-ProRule" id="PRU00192"/>
    </source>
</evidence>
<name>A0A8D0G576_SPHPU</name>
<keyword evidence="10" id="KW-1185">Reference proteome</keyword>
<dbReference type="GO" id="GO:0008021">
    <property type="term" value="C:synaptic vesicle"/>
    <property type="evidence" value="ECO:0007669"/>
    <property type="project" value="TreeGrafter"/>
</dbReference>
<protein>
    <submittedName>
        <fullName evidence="9">Amphiphysin</fullName>
    </submittedName>
</protein>
<dbReference type="Proteomes" id="UP000694392">
    <property type="component" value="Unplaced"/>
</dbReference>
<comment type="subcellular location">
    <subcellularLocation>
        <location evidence="1">Cytoplasm</location>
    </subcellularLocation>
</comment>
<dbReference type="Gene3D" id="1.20.1270.60">
    <property type="entry name" value="Arfaptin homology (AH) domain/BAR domain"/>
    <property type="match status" value="1"/>
</dbReference>
<dbReference type="GO" id="GO:0005886">
    <property type="term" value="C:plasma membrane"/>
    <property type="evidence" value="ECO:0007669"/>
    <property type="project" value="TreeGrafter"/>
</dbReference>
<evidence type="ECO:0000313" key="10">
    <source>
        <dbReference type="Proteomes" id="UP000694392"/>
    </source>
</evidence>
<dbReference type="InterPro" id="IPR001452">
    <property type="entry name" value="SH3_domain"/>
</dbReference>
<organism evidence="9 10">
    <name type="scientific">Sphenodon punctatus</name>
    <name type="common">Tuatara</name>
    <name type="synonym">Hatteria punctata</name>
    <dbReference type="NCBI Taxonomy" id="8508"/>
    <lineage>
        <taxon>Eukaryota</taxon>
        <taxon>Metazoa</taxon>
        <taxon>Chordata</taxon>
        <taxon>Craniata</taxon>
        <taxon>Vertebrata</taxon>
        <taxon>Euteleostomi</taxon>
        <taxon>Lepidosauria</taxon>
        <taxon>Sphenodontia</taxon>
        <taxon>Sphenodontidae</taxon>
        <taxon>Sphenodon</taxon>
    </lineage>
</organism>
<dbReference type="PRINTS" id="PR00452">
    <property type="entry name" value="SH3DOMAIN"/>
</dbReference>
<feature type="compositionally biased region" description="Pro residues" evidence="6">
    <location>
        <begin position="354"/>
        <end position="364"/>
    </location>
</feature>
<dbReference type="Pfam" id="PF00018">
    <property type="entry name" value="SH3_1"/>
    <property type="match status" value="1"/>
</dbReference>
<dbReference type="FunFam" id="2.30.30.40:FF:000103">
    <property type="entry name" value="Amphiphysin"/>
    <property type="match status" value="1"/>
</dbReference>
<feature type="domain" description="BAR" evidence="8">
    <location>
        <begin position="1"/>
        <end position="223"/>
    </location>
</feature>
<evidence type="ECO:0000256" key="5">
    <source>
        <dbReference type="SAM" id="Coils"/>
    </source>
</evidence>
<evidence type="ECO:0000256" key="1">
    <source>
        <dbReference type="ARBA" id="ARBA00004496"/>
    </source>
</evidence>
<evidence type="ECO:0000256" key="6">
    <source>
        <dbReference type="SAM" id="MobiDB-lite"/>
    </source>
</evidence>
<dbReference type="InterPro" id="IPR036028">
    <property type="entry name" value="SH3-like_dom_sf"/>
</dbReference>
<evidence type="ECO:0000313" key="9">
    <source>
        <dbReference type="Ensembl" id="ENSSPUP00000001001.1"/>
    </source>
</evidence>
<evidence type="ECO:0000259" key="7">
    <source>
        <dbReference type="PROSITE" id="PS50002"/>
    </source>
</evidence>
<dbReference type="SMART" id="SM00326">
    <property type="entry name" value="SH3"/>
    <property type="match status" value="1"/>
</dbReference>
<dbReference type="AlphaFoldDB" id="A0A8D0G576"/>
<dbReference type="InterPro" id="IPR035470">
    <property type="entry name" value="Amphiphysin_I_SH3"/>
</dbReference>
<dbReference type="PANTHER" id="PTHR46514:SF2">
    <property type="entry name" value="AMPHIPHYSIN"/>
    <property type="match status" value="1"/>
</dbReference>
<dbReference type="PANTHER" id="PTHR46514">
    <property type="entry name" value="AMPHIPHYSIN"/>
    <property type="match status" value="1"/>
</dbReference>
<reference evidence="9" key="2">
    <citation type="submission" date="2025-09" db="UniProtKB">
        <authorList>
            <consortium name="Ensembl"/>
        </authorList>
    </citation>
    <scope>IDENTIFICATION</scope>
</reference>
<dbReference type="GeneTree" id="ENSGT00950000182882"/>
<dbReference type="GO" id="GO:0005543">
    <property type="term" value="F:phospholipid binding"/>
    <property type="evidence" value="ECO:0007669"/>
    <property type="project" value="TreeGrafter"/>
</dbReference>
<feature type="domain" description="SH3" evidence="7">
    <location>
        <begin position="496"/>
        <end position="569"/>
    </location>
</feature>
<dbReference type="SUPFAM" id="SSF50044">
    <property type="entry name" value="SH3-domain"/>
    <property type="match status" value="1"/>
</dbReference>
<feature type="region of interest" description="Disordered" evidence="6">
    <location>
        <begin position="211"/>
        <end position="266"/>
    </location>
</feature>
<accession>A0A8D0G576</accession>
<feature type="compositionally biased region" description="Polar residues" evidence="6">
    <location>
        <begin position="454"/>
        <end position="467"/>
    </location>
</feature>
<sequence length="569" mass="63360">MVRTKYAISFPCLASDYPLNSATDRACHRGLLWETILKIIVLVQPGAFVPKGKNDLFREMIHNLLFFFKPLGMQDASKKLTESLHEVYEPEWYGREDVKTVGEFWFWDSFQTRIAKRSRKLVDYDSARHHLEALQGSKRRDEGRITKAEEEFQKAQKVFEDFNTDLQEELPSLWSRRVGFYVTTFKNIYSLEAKFHKEILLVAKNIIGPLRISKTPSPPEETSPLPSPEASPNHTLAPASPAPARPKSPSQLRKGPPVPPLPKLTPTKELQQENIISLFDDNFVPEISVTTPSQVSPWKNSLSVHLIPMGSTCFQVPRFQMFVNEFSFVYFKKKKKIEAEEAPSLEPKADEPLPVLPPPAPAPAPAAVAAPAAAPAVVAAAAEPEAVPAEPAEPAVEAVVSDQNFMCPRTHLHHLYEKLTSIPSVVIEPASNNEGEGEEHEVIVNESKDAVEDISSTQDTESNTSEVVSEPKTIVEIQPASSEDHPVSADGGMPPGFLFKVEALHDFEAANNDELDLKRGDIVLVIPSDTSADQDAGWLTGVKESDWLQYKETVPYKGLFPENFTQRLE</sequence>
<dbReference type="InterPro" id="IPR027267">
    <property type="entry name" value="AH/BAR_dom_sf"/>
</dbReference>
<dbReference type="CDD" id="cd12140">
    <property type="entry name" value="SH3_Amphiphysin_I"/>
    <property type="match status" value="1"/>
</dbReference>
<dbReference type="GO" id="GO:0048488">
    <property type="term" value="P:synaptic vesicle endocytosis"/>
    <property type="evidence" value="ECO:0007669"/>
    <property type="project" value="TreeGrafter"/>
</dbReference>
<dbReference type="Gene3D" id="2.30.30.40">
    <property type="entry name" value="SH3 Domains"/>
    <property type="match status" value="1"/>
</dbReference>
<dbReference type="Ensembl" id="ENSSPUT00000001055.1">
    <property type="protein sequence ID" value="ENSSPUP00000001001.1"/>
    <property type="gene ID" value="ENSSPUG00000000430.1"/>
</dbReference>
<keyword evidence="2 4" id="KW-0728">SH3 domain</keyword>
<feature type="region of interest" description="Disordered" evidence="6">
    <location>
        <begin position="451"/>
        <end position="472"/>
    </location>
</feature>
<evidence type="ECO:0000256" key="2">
    <source>
        <dbReference type="ARBA" id="ARBA00022443"/>
    </source>
</evidence>